<dbReference type="Pfam" id="PF00067">
    <property type="entry name" value="p450"/>
    <property type="match status" value="1"/>
</dbReference>
<evidence type="ECO:0000256" key="2">
    <source>
        <dbReference type="ARBA" id="ARBA00004167"/>
    </source>
</evidence>
<protein>
    <submittedName>
        <fullName evidence="14">Cytochrome P450</fullName>
    </submittedName>
</protein>
<sequence>MSSPSIQEPGGLSKPVKIVAALVTILVIHWAFRAIYRLYFHPLARFPGPKLHAATRIPQHIGTWNGETHKRIARIHEQYGPVVRIAPDELSFIDAQAWKDVYGHGTKGTRGSAPHKAWERYSSSLDESSASLVTAHDADHARMRRIFTPAFSDRALKEQEPLFMKYVTLLVELLRTGTTKDAEQKFDMVKLYNFTTFDIMGDLAFGESLHMLKKAEYAPWVSIIISMVKTGARMSLMSHYPLVMSLFKALMPESAMKKRAEHHEYARERVEKRLDKGRSGEGVDLWDLVLRQSEEKGLSRPEMDANARLFMVAGSETTATLLSGLTYHLLANTDTMAKLTKEIRETFSGLEEMSIESIAQLPYLNACIKEGLRLNPPIALALPRKTPPEGSTICGSYVPPGWYVGIPQCVMFRSETNFKDALSFVPERWLGDERYDGDQKACLQPFSVGSRDCIGRNMAYHEVRLIMTKILYEFDLEICPESENWDDQKIYMLWEKKPLMCTMKPVN</sequence>
<dbReference type="InterPro" id="IPR036396">
    <property type="entry name" value="Cyt_P450_sf"/>
</dbReference>
<dbReference type="InterPro" id="IPR017972">
    <property type="entry name" value="Cyt_P450_CS"/>
</dbReference>
<evidence type="ECO:0000256" key="3">
    <source>
        <dbReference type="ARBA" id="ARBA00010617"/>
    </source>
</evidence>
<dbReference type="EMBL" id="MU006778">
    <property type="protein sequence ID" value="KAF2645032.1"/>
    <property type="molecule type" value="Genomic_DNA"/>
</dbReference>
<keyword evidence="8 13" id="KW-0560">Oxidoreductase</keyword>
<evidence type="ECO:0000256" key="10">
    <source>
        <dbReference type="ARBA" id="ARBA00023033"/>
    </source>
</evidence>
<evidence type="ECO:0000256" key="7">
    <source>
        <dbReference type="ARBA" id="ARBA00022989"/>
    </source>
</evidence>
<evidence type="ECO:0000256" key="11">
    <source>
        <dbReference type="ARBA" id="ARBA00023136"/>
    </source>
</evidence>
<evidence type="ECO:0000256" key="13">
    <source>
        <dbReference type="RuleBase" id="RU000461"/>
    </source>
</evidence>
<dbReference type="GO" id="GO:0020037">
    <property type="term" value="F:heme binding"/>
    <property type="evidence" value="ECO:0007669"/>
    <property type="project" value="InterPro"/>
</dbReference>
<dbReference type="InterPro" id="IPR001128">
    <property type="entry name" value="Cyt_P450"/>
</dbReference>
<dbReference type="GO" id="GO:0004497">
    <property type="term" value="F:monooxygenase activity"/>
    <property type="evidence" value="ECO:0007669"/>
    <property type="project" value="UniProtKB-KW"/>
</dbReference>
<evidence type="ECO:0000313" key="15">
    <source>
        <dbReference type="Proteomes" id="UP000799753"/>
    </source>
</evidence>
<dbReference type="InterPro" id="IPR050121">
    <property type="entry name" value="Cytochrome_P450_monoxygenase"/>
</dbReference>
<dbReference type="CDD" id="cd11058">
    <property type="entry name" value="CYP60B-like"/>
    <property type="match status" value="1"/>
</dbReference>
<dbReference type="PROSITE" id="PS00086">
    <property type="entry name" value="CYTOCHROME_P450"/>
    <property type="match status" value="1"/>
</dbReference>
<dbReference type="GO" id="GO:0016020">
    <property type="term" value="C:membrane"/>
    <property type="evidence" value="ECO:0007669"/>
    <property type="project" value="UniProtKB-SubCell"/>
</dbReference>
<reference evidence="14" key="1">
    <citation type="journal article" date="2020" name="Stud. Mycol.">
        <title>101 Dothideomycetes genomes: a test case for predicting lifestyles and emergence of pathogens.</title>
        <authorList>
            <person name="Haridas S."/>
            <person name="Albert R."/>
            <person name="Binder M."/>
            <person name="Bloem J."/>
            <person name="Labutti K."/>
            <person name="Salamov A."/>
            <person name="Andreopoulos B."/>
            <person name="Baker S."/>
            <person name="Barry K."/>
            <person name="Bills G."/>
            <person name="Bluhm B."/>
            <person name="Cannon C."/>
            <person name="Castanera R."/>
            <person name="Culley D."/>
            <person name="Daum C."/>
            <person name="Ezra D."/>
            <person name="Gonzalez J."/>
            <person name="Henrissat B."/>
            <person name="Kuo A."/>
            <person name="Liang C."/>
            <person name="Lipzen A."/>
            <person name="Lutzoni F."/>
            <person name="Magnuson J."/>
            <person name="Mondo S."/>
            <person name="Nolan M."/>
            <person name="Ohm R."/>
            <person name="Pangilinan J."/>
            <person name="Park H.-J."/>
            <person name="Ramirez L."/>
            <person name="Alfaro M."/>
            <person name="Sun H."/>
            <person name="Tritt A."/>
            <person name="Yoshinaga Y."/>
            <person name="Zwiers L.-H."/>
            <person name="Turgeon B."/>
            <person name="Goodwin S."/>
            <person name="Spatafora J."/>
            <person name="Crous P."/>
            <person name="Grigoriev I."/>
        </authorList>
    </citation>
    <scope>NUCLEOTIDE SEQUENCE</scope>
    <source>
        <strain evidence="14">CBS 473.64</strain>
    </source>
</reference>
<comment type="similarity">
    <text evidence="3 13">Belongs to the cytochrome P450 family.</text>
</comment>
<keyword evidence="9 12" id="KW-0408">Iron</keyword>
<comment type="subcellular location">
    <subcellularLocation>
        <location evidence="2">Membrane</location>
        <topology evidence="2">Single-pass membrane protein</topology>
    </subcellularLocation>
</comment>
<dbReference type="InterPro" id="IPR002401">
    <property type="entry name" value="Cyt_P450_E_grp-I"/>
</dbReference>
<dbReference type="AlphaFoldDB" id="A0A6A6SCL6"/>
<keyword evidence="4 12" id="KW-0349">Heme</keyword>
<accession>A0A6A6SCL6</accession>
<gene>
    <name evidence="14" type="ORF">P280DRAFT_186304</name>
</gene>
<keyword evidence="6 12" id="KW-0479">Metal-binding</keyword>
<organism evidence="14 15">
    <name type="scientific">Massarina eburnea CBS 473.64</name>
    <dbReference type="NCBI Taxonomy" id="1395130"/>
    <lineage>
        <taxon>Eukaryota</taxon>
        <taxon>Fungi</taxon>
        <taxon>Dikarya</taxon>
        <taxon>Ascomycota</taxon>
        <taxon>Pezizomycotina</taxon>
        <taxon>Dothideomycetes</taxon>
        <taxon>Pleosporomycetidae</taxon>
        <taxon>Pleosporales</taxon>
        <taxon>Massarineae</taxon>
        <taxon>Massarinaceae</taxon>
        <taxon>Massarina</taxon>
    </lineage>
</organism>
<dbReference type="OrthoDB" id="1470350at2759"/>
<evidence type="ECO:0000256" key="9">
    <source>
        <dbReference type="ARBA" id="ARBA00023004"/>
    </source>
</evidence>
<dbReference type="PRINTS" id="PR00385">
    <property type="entry name" value="P450"/>
</dbReference>
<dbReference type="PANTHER" id="PTHR24305:SF210">
    <property type="entry name" value="CYTOCHROME P450 MONOOXYGENASE ASQL-RELATED"/>
    <property type="match status" value="1"/>
</dbReference>
<dbReference type="SUPFAM" id="SSF48264">
    <property type="entry name" value="Cytochrome P450"/>
    <property type="match status" value="1"/>
</dbReference>
<evidence type="ECO:0000256" key="6">
    <source>
        <dbReference type="ARBA" id="ARBA00022723"/>
    </source>
</evidence>
<comment type="cofactor">
    <cofactor evidence="1 12">
        <name>heme</name>
        <dbReference type="ChEBI" id="CHEBI:30413"/>
    </cofactor>
</comment>
<evidence type="ECO:0000256" key="5">
    <source>
        <dbReference type="ARBA" id="ARBA00022692"/>
    </source>
</evidence>
<evidence type="ECO:0000256" key="4">
    <source>
        <dbReference type="ARBA" id="ARBA00022617"/>
    </source>
</evidence>
<dbReference type="GO" id="GO:0016705">
    <property type="term" value="F:oxidoreductase activity, acting on paired donors, with incorporation or reduction of molecular oxygen"/>
    <property type="evidence" value="ECO:0007669"/>
    <property type="project" value="InterPro"/>
</dbReference>
<proteinExistence type="inferred from homology"/>
<dbReference type="PANTHER" id="PTHR24305">
    <property type="entry name" value="CYTOCHROME P450"/>
    <property type="match status" value="1"/>
</dbReference>
<dbReference type="FunFam" id="1.10.630.10:FF:000047">
    <property type="entry name" value="Cytochrome P450 monooxygenase"/>
    <property type="match status" value="1"/>
</dbReference>
<dbReference type="GO" id="GO:0005506">
    <property type="term" value="F:iron ion binding"/>
    <property type="evidence" value="ECO:0007669"/>
    <property type="project" value="InterPro"/>
</dbReference>
<evidence type="ECO:0000256" key="8">
    <source>
        <dbReference type="ARBA" id="ARBA00023002"/>
    </source>
</evidence>
<feature type="binding site" description="axial binding residue" evidence="12">
    <location>
        <position position="453"/>
    </location>
    <ligand>
        <name>heme</name>
        <dbReference type="ChEBI" id="CHEBI:30413"/>
    </ligand>
    <ligandPart>
        <name>Fe</name>
        <dbReference type="ChEBI" id="CHEBI:18248"/>
    </ligandPart>
</feature>
<keyword evidence="7" id="KW-1133">Transmembrane helix</keyword>
<evidence type="ECO:0000313" key="14">
    <source>
        <dbReference type="EMBL" id="KAF2645032.1"/>
    </source>
</evidence>
<evidence type="ECO:0000256" key="12">
    <source>
        <dbReference type="PIRSR" id="PIRSR602401-1"/>
    </source>
</evidence>
<name>A0A6A6SCL6_9PLEO</name>
<keyword evidence="10 13" id="KW-0503">Monooxygenase</keyword>
<dbReference type="Proteomes" id="UP000799753">
    <property type="component" value="Unassembled WGS sequence"/>
</dbReference>
<keyword evidence="5" id="KW-0812">Transmembrane</keyword>
<evidence type="ECO:0000256" key="1">
    <source>
        <dbReference type="ARBA" id="ARBA00001971"/>
    </source>
</evidence>
<dbReference type="GO" id="GO:0009403">
    <property type="term" value="P:toxin biosynthetic process"/>
    <property type="evidence" value="ECO:0007669"/>
    <property type="project" value="UniProtKB-ARBA"/>
</dbReference>
<keyword evidence="11" id="KW-0472">Membrane</keyword>
<dbReference type="Gene3D" id="1.10.630.10">
    <property type="entry name" value="Cytochrome P450"/>
    <property type="match status" value="1"/>
</dbReference>
<keyword evidence="15" id="KW-1185">Reference proteome</keyword>
<dbReference type="PRINTS" id="PR00463">
    <property type="entry name" value="EP450I"/>
</dbReference>